<organism evidence="1 2">
    <name type="scientific">Citrobacter freundii</name>
    <dbReference type="NCBI Taxonomy" id="546"/>
    <lineage>
        <taxon>Bacteria</taxon>
        <taxon>Pseudomonadati</taxon>
        <taxon>Pseudomonadota</taxon>
        <taxon>Gammaproteobacteria</taxon>
        <taxon>Enterobacterales</taxon>
        <taxon>Enterobacteriaceae</taxon>
        <taxon>Citrobacter</taxon>
        <taxon>Citrobacter freundii complex</taxon>
    </lineage>
</organism>
<dbReference type="AlphaFoldDB" id="A0A7G2IY99"/>
<dbReference type="EMBL" id="CBWP010000094">
    <property type="protein sequence ID" value="CDL41945.1"/>
    <property type="molecule type" value="Genomic_DNA"/>
</dbReference>
<evidence type="ECO:0000313" key="2">
    <source>
        <dbReference type="Proteomes" id="UP000019194"/>
    </source>
</evidence>
<sequence length="55" mass="6605">MYYDFAILYEKTRIKINKIEHIDEQNSFEQQLRIGVTIEADFDGEHVIIFISLEQ</sequence>
<comment type="caution">
    <text evidence="1">The sequence shown here is derived from an EMBL/GenBank/DDBJ whole genome shotgun (WGS) entry which is preliminary data.</text>
</comment>
<name>A0A7G2IY99_CITFR</name>
<proteinExistence type="predicted"/>
<protein>
    <submittedName>
        <fullName evidence="1">Uncharacterized protein</fullName>
    </submittedName>
</protein>
<evidence type="ECO:0000313" key="1">
    <source>
        <dbReference type="EMBL" id="CDL41945.1"/>
    </source>
</evidence>
<reference evidence="1 2" key="1">
    <citation type="submission" date="2013-10" db="EMBL/GenBank/DDBJ databases">
        <title>Antibiotic resistance diversity of beta-lactamase producers in the General Hospital Vienna.</title>
        <authorList>
            <person name="Barisic I."/>
            <person name="Mitteregger D."/>
            <person name="Hirschl A.M."/>
            <person name="Noehammer C."/>
            <person name="Wiesinger-Mayr H."/>
        </authorList>
    </citation>
    <scope>NUCLEOTIDE SEQUENCE [LARGE SCALE GENOMIC DNA]</scope>
    <source>
        <strain evidence="1 2">ISC11</strain>
    </source>
</reference>
<dbReference type="Proteomes" id="UP000019194">
    <property type="component" value="Unassembled WGS sequence"/>
</dbReference>
<accession>A0A7G2IY99</accession>